<dbReference type="OrthoDB" id="10267058at2759"/>
<keyword evidence="2" id="KW-0378">Hydrolase</keyword>
<name>A0A4Q9MK10_9APHY</name>
<proteinExistence type="inferred from homology"/>
<evidence type="ECO:0000256" key="2">
    <source>
        <dbReference type="ARBA" id="ARBA00022801"/>
    </source>
</evidence>
<gene>
    <name evidence="3" type="ORF">BD311DRAFT_363988</name>
</gene>
<dbReference type="PANTHER" id="PTHR43213">
    <property type="entry name" value="BIFUNCTIONAL DTTP/UTP PYROPHOSPHATASE/METHYLTRANSFERASE PROTEIN-RELATED"/>
    <property type="match status" value="1"/>
</dbReference>
<dbReference type="PANTHER" id="PTHR43213:SF5">
    <property type="entry name" value="BIFUNCTIONAL DTTP_UTP PYROPHOSPHATASE_METHYLTRANSFERASE PROTEIN-RELATED"/>
    <property type="match status" value="1"/>
</dbReference>
<dbReference type="Gene3D" id="3.90.950.10">
    <property type="match status" value="1"/>
</dbReference>
<dbReference type="HAMAP" id="MF_00528">
    <property type="entry name" value="Maf"/>
    <property type="match status" value="1"/>
</dbReference>
<reference evidence="3" key="1">
    <citation type="submission" date="2019-01" db="EMBL/GenBank/DDBJ databases">
        <title>Draft genome sequences of three monokaryotic isolates of the white-rot basidiomycete fungus Dichomitus squalens.</title>
        <authorList>
            <consortium name="DOE Joint Genome Institute"/>
            <person name="Lopez S.C."/>
            <person name="Andreopoulos B."/>
            <person name="Pangilinan J."/>
            <person name="Lipzen A."/>
            <person name="Riley R."/>
            <person name="Ahrendt S."/>
            <person name="Ng V."/>
            <person name="Barry K."/>
            <person name="Daum C."/>
            <person name="Grigoriev I.V."/>
            <person name="Hilden K.S."/>
            <person name="Makela M.R."/>
            <person name="de Vries R.P."/>
        </authorList>
    </citation>
    <scope>NUCLEOTIDE SEQUENCE [LARGE SCALE GENOMIC DNA]</scope>
    <source>
        <strain evidence="3">OM18370.1</strain>
    </source>
</reference>
<accession>A0A4Q9MK10</accession>
<dbReference type="Proteomes" id="UP000292957">
    <property type="component" value="Unassembled WGS sequence"/>
</dbReference>
<comment type="cofactor">
    <cofactor evidence="1">
        <name>a divalent metal cation</name>
        <dbReference type="ChEBI" id="CHEBI:60240"/>
    </cofactor>
</comment>
<dbReference type="GO" id="GO:0047429">
    <property type="term" value="F:nucleoside triphosphate diphosphatase activity"/>
    <property type="evidence" value="ECO:0007669"/>
    <property type="project" value="InterPro"/>
</dbReference>
<dbReference type="SUPFAM" id="SSF52972">
    <property type="entry name" value="ITPase-like"/>
    <property type="match status" value="1"/>
</dbReference>
<evidence type="ECO:0000313" key="3">
    <source>
        <dbReference type="EMBL" id="TBU27755.1"/>
    </source>
</evidence>
<evidence type="ECO:0000256" key="1">
    <source>
        <dbReference type="ARBA" id="ARBA00001968"/>
    </source>
</evidence>
<protein>
    <submittedName>
        <fullName evidence="3">Maf/Ham1</fullName>
    </submittedName>
</protein>
<dbReference type="CDD" id="cd00555">
    <property type="entry name" value="Maf"/>
    <property type="match status" value="1"/>
</dbReference>
<sequence>MMSFFSSKKVELPAHNCVLPHALRIPALEKLVGKRVVLASNSPRRKEILRTFGLEPEIVPSTFEETLPIGGFQDPHEYPVATATHKAVEVYERLVTEQPDDAPDLVIAADTVVLTYAPQGLHSQFAEELGGAPQDILEKPIDKEDNMRMLLDLNGGRCEVVTGVSVVFSVLDAPGYKIKSIDERTLVYFAQNDESLLRAYVENGEGRDRAGGFAVQGLGGMLISKVDGDYQNVVGFPAASFFKFLDALIEEEVDFLSD</sequence>
<dbReference type="Pfam" id="PF02545">
    <property type="entry name" value="Maf"/>
    <property type="match status" value="1"/>
</dbReference>
<organism evidence="3">
    <name type="scientific">Dichomitus squalens</name>
    <dbReference type="NCBI Taxonomy" id="114155"/>
    <lineage>
        <taxon>Eukaryota</taxon>
        <taxon>Fungi</taxon>
        <taxon>Dikarya</taxon>
        <taxon>Basidiomycota</taxon>
        <taxon>Agaricomycotina</taxon>
        <taxon>Agaricomycetes</taxon>
        <taxon>Polyporales</taxon>
        <taxon>Polyporaceae</taxon>
        <taxon>Dichomitus</taxon>
    </lineage>
</organism>
<dbReference type="InterPro" id="IPR003697">
    <property type="entry name" value="Maf-like"/>
</dbReference>
<dbReference type="InterPro" id="IPR029001">
    <property type="entry name" value="ITPase-like_fam"/>
</dbReference>
<dbReference type="AlphaFoldDB" id="A0A4Q9MK10"/>
<dbReference type="EMBL" id="ML143428">
    <property type="protein sequence ID" value="TBU27755.1"/>
    <property type="molecule type" value="Genomic_DNA"/>
</dbReference>